<accession>A0ABW1YEL0</accession>
<dbReference type="Pfam" id="PF01345">
    <property type="entry name" value="DUF11"/>
    <property type="match status" value="2"/>
</dbReference>
<dbReference type="PANTHER" id="PTHR34819">
    <property type="entry name" value="LARGE CYSTEINE-RICH PERIPLASMIC PROTEIN OMCB"/>
    <property type="match status" value="1"/>
</dbReference>
<organism evidence="2 3">
    <name type="scientific">Deinococcus lacus</name>
    <dbReference type="NCBI Taxonomy" id="392561"/>
    <lineage>
        <taxon>Bacteria</taxon>
        <taxon>Thermotogati</taxon>
        <taxon>Deinococcota</taxon>
        <taxon>Deinococci</taxon>
        <taxon>Deinococcales</taxon>
        <taxon>Deinococcaceae</taxon>
        <taxon>Deinococcus</taxon>
    </lineage>
</organism>
<reference evidence="3" key="1">
    <citation type="journal article" date="2019" name="Int. J. Syst. Evol. Microbiol.">
        <title>The Global Catalogue of Microorganisms (GCM) 10K type strain sequencing project: providing services to taxonomists for standard genome sequencing and annotation.</title>
        <authorList>
            <consortium name="The Broad Institute Genomics Platform"/>
            <consortium name="The Broad Institute Genome Sequencing Center for Infectious Disease"/>
            <person name="Wu L."/>
            <person name="Ma J."/>
        </authorList>
    </citation>
    <scope>NUCLEOTIDE SEQUENCE [LARGE SCALE GENOMIC DNA]</scope>
    <source>
        <strain evidence="3">CGMCC 1.15772</strain>
    </source>
</reference>
<evidence type="ECO:0000313" key="2">
    <source>
        <dbReference type="EMBL" id="MFC6592709.1"/>
    </source>
</evidence>
<name>A0ABW1YEL0_9DEIO</name>
<keyword evidence="3" id="KW-1185">Reference proteome</keyword>
<evidence type="ECO:0000313" key="3">
    <source>
        <dbReference type="Proteomes" id="UP001596297"/>
    </source>
</evidence>
<feature type="domain" description="DUF11" evidence="1">
    <location>
        <begin position="457"/>
        <end position="550"/>
    </location>
</feature>
<feature type="domain" description="DUF11" evidence="1">
    <location>
        <begin position="178"/>
        <end position="307"/>
    </location>
</feature>
<dbReference type="InterPro" id="IPR051172">
    <property type="entry name" value="Chlamydia_OmcB"/>
</dbReference>
<gene>
    <name evidence="2" type="ORF">ACFP81_12365</name>
</gene>
<dbReference type="InterPro" id="IPR001434">
    <property type="entry name" value="OmcB-like_DUF11"/>
</dbReference>
<protein>
    <recommendedName>
        <fullName evidence="1">DUF11 domain-containing protein</fullName>
    </recommendedName>
</protein>
<dbReference type="NCBIfam" id="TIGR01451">
    <property type="entry name" value="B_ant_repeat"/>
    <property type="match status" value="1"/>
</dbReference>
<proteinExistence type="predicted"/>
<sequence>MLAAWAQAPASAQAPVAGTAITNQAQASVVLQTGQVARSLSNVVSTRVTPVCGVSVTPNGTLRAPGQVVTLLPSESGYLTYRVQNTGNQAQTFPLTLEASGVPVSASVRLDEGNGAWDGTEPVVSSLTLDAGQSRLVFVAVSAGAAVGEADFNLVTSCSGGQPDADNLARVLVGPAPDFSLTKAFGAEVLRPGDATDVTLTLRNQGAGASRNLTLTDLLSDQVAAGLRFVAGSARTTAGTLEYSADGVTWQAAEPAQVRGVRLRADSLAAGTQATVTFRVQASADMAPAELRNVATLVTSVGGDLQASDTLAVRFSPAVAIGPVGSALAQGEADRQTQPLGLASGETCFTHTLRNTGDVADNYRITVSYQGGAATATVRDAAGTPVTGAVTLLPGAETDVQVCYSALSGERLEVLVTAQGERGPLDTTVDQIGRIETRLPQLLKSVRNDSDTGWTERAAVESGDLLTYTLRVTNPYEEALSGVRVSDQLPQGVEFVSAASNPVVTGTAPQRLEWDLGTLAPGEVRDLPFQVRVTATADDQSIVNTFSVVSRLFPGA</sequence>
<dbReference type="RefSeq" id="WP_380083828.1">
    <property type="nucleotide sequence ID" value="NZ_JBHSWD010000002.1"/>
</dbReference>
<dbReference type="PANTHER" id="PTHR34819:SF3">
    <property type="entry name" value="CELL SURFACE PROTEIN"/>
    <property type="match status" value="1"/>
</dbReference>
<dbReference type="Proteomes" id="UP001596297">
    <property type="component" value="Unassembled WGS sequence"/>
</dbReference>
<dbReference type="InterPro" id="IPR047589">
    <property type="entry name" value="DUF11_rpt"/>
</dbReference>
<comment type="caution">
    <text evidence="2">The sequence shown here is derived from an EMBL/GenBank/DDBJ whole genome shotgun (WGS) entry which is preliminary data.</text>
</comment>
<dbReference type="Gene3D" id="2.60.40.740">
    <property type="match status" value="1"/>
</dbReference>
<evidence type="ECO:0000259" key="1">
    <source>
        <dbReference type="Pfam" id="PF01345"/>
    </source>
</evidence>
<dbReference type="EMBL" id="JBHSWD010000002">
    <property type="protein sequence ID" value="MFC6592709.1"/>
    <property type="molecule type" value="Genomic_DNA"/>
</dbReference>